<dbReference type="Proteomes" id="UP000199076">
    <property type="component" value="Unassembled WGS sequence"/>
</dbReference>
<keyword evidence="2" id="KW-1185">Reference proteome</keyword>
<gene>
    <name evidence="1" type="ORF">SAMN05216218_112116</name>
</gene>
<proteinExistence type="predicted"/>
<accession>A0A1G7QF27</accession>
<dbReference type="STRING" id="660518.SAMN05216218_112116"/>
<dbReference type="EMBL" id="FNBK01000012">
    <property type="protein sequence ID" value="SDF97055.1"/>
    <property type="molecule type" value="Genomic_DNA"/>
</dbReference>
<evidence type="ECO:0000313" key="2">
    <source>
        <dbReference type="Proteomes" id="UP000199076"/>
    </source>
</evidence>
<reference evidence="2" key="1">
    <citation type="submission" date="2016-10" db="EMBL/GenBank/DDBJ databases">
        <authorList>
            <person name="Varghese N."/>
            <person name="Submissions S."/>
        </authorList>
    </citation>
    <scope>NUCLEOTIDE SEQUENCE [LARGE SCALE GENOMIC DNA]</scope>
    <source>
        <strain evidence="2">IBRC-M 10760</strain>
    </source>
</reference>
<sequence length="110" mass="12439">MVRAVSGPFPDLNELERVEGSRNLFAELCLGRWWETIDGNRGECVLSEKVAGSETRRGNNNDILAVNIGKFQLGIPMLEYLSIKIIDREQLGSVPVVDARRRRLKMLFGH</sequence>
<organism evidence="1 2">
    <name type="scientific">Halorientalis regularis</name>
    <dbReference type="NCBI Taxonomy" id="660518"/>
    <lineage>
        <taxon>Archaea</taxon>
        <taxon>Methanobacteriati</taxon>
        <taxon>Methanobacteriota</taxon>
        <taxon>Stenosarchaea group</taxon>
        <taxon>Halobacteria</taxon>
        <taxon>Halobacteriales</taxon>
        <taxon>Haloarculaceae</taxon>
        <taxon>Halorientalis</taxon>
    </lineage>
</organism>
<name>A0A1G7QF27_9EURY</name>
<dbReference type="AlphaFoldDB" id="A0A1G7QF27"/>
<protein>
    <submittedName>
        <fullName evidence="1">Uncharacterized protein</fullName>
    </submittedName>
</protein>
<evidence type="ECO:0000313" key="1">
    <source>
        <dbReference type="EMBL" id="SDF97055.1"/>
    </source>
</evidence>